<feature type="domain" description="Tyrosine-protein phosphatase" evidence="2">
    <location>
        <begin position="91"/>
        <end position="157"/>
    </location>
</feature>
<dbReference type="InterPro" id="IPR000242">
    <property type="entry name" value="PTP_cat"/>
</dbReference>
<keyword evidence="5" id="KW-1185">Reference proteome</keyword>
<dbReference type="RefSeq" id="WP_344046956.1">
    <property type="nucleotide sequence ID" value="NZ_BAAAPB010000004.1"/>
</dbReference>
<reference evidence="5" key="1">
    <citation type="journal article" date="2019" name="Int. J. Syst. Evol. Microbiol.">
        <title>The Global Catalogue of Microorganisms (GCM) 10K type strain sequencing project: providing services to taxonomists for standard genome sequencing and annotation.</title>
        <authorList>
            <consortium name="The Broad Institute Genomics Platform"/>
            <consortium name="The Broad Institute Genome Sequencing Center for Infectious Disease"/>
            <person name="Wu L."/>
            <person name="Ma J."/>
        </authorList>
    </citation>
    <scope>NUCLEOTIDE SEQUENCE [LARGE SCALE GENOMIC DNA]</scope>
    <source>
        <strain evidence="5">JCM 15309</strain>
    </source>
</reference>
<accession>A0ABP5D198</accession>
<evidence type="ECO:0008006" key="6">
    <source>
        <dbReference type="Google" id="ProtNLM"/>
    </source>
</evidence>
<dbReference type="InterPro" id="IPR016130">
    <property type="entry name" value="Tyr_Pase_AS"/>
</dbReference>
<protein>
    <recommendedName>
        <fullName evidence="6">Tyrosine-protein phosphatase</fullName>
    </recommendedName>
</protein>
<dbReference type="SUPFAM" id="SSF52799">
    <property type="entry name" value="(Phosphotyrosine protein) phosphatases II"/>
    <property type="match status" value="1"/>
</dbReference>
<dbReference type="EMBL" id="BAAAPB010000004">
    <property type="protein sequence ID" value="GAA1970860.1"/>
    <property type="molecule type" value="Genomic_DNA"/>
</dbReference>
<dbReference type="PROSITE" id="PS00383">
    <property type="entry name" value="TYR_PHOSPHATASE_1"/>
    <property type="match status" value="1"/>
</dbReference>
<dbReference type="InterPro" id="IPR000387">
    <property type="entry name" value="Tyr_Pase_dom"/>
</dbReference>
<dbReference type="InterPro" id="IPR029021">
    <property type="entry name" value="Prot-tyrosine_phosphatase-like"/>
</dbReference>
<comment type="caution">
    <text evidence="4">The sequence shown here is derived from an EMBL/GenBank/DDBJ whole genome shotgun (WGS) entry which is preliminary data.</text>
</comment>
<organism evidence="4 5">
    <name type="scientific">Nocardioides panacihumi</name>
    <dbReference type="NCBI Taxonomy" id="400774"/>
    <lineage>
        <taxon>Bacteria</taxon>
        <taxon>Bacillati</taxon>
        <taxon>Actinomycetota</taxon>
        <taxon>Actinomycetes</taxon>
        <taxon>Propionibacteriales</taxon>
        <taxon>Nocardioidaceae</taxon>
        <taxon>Nocardioides</taxon>
    </lineage>
</organism>
<sequence length="242" mass="25895">MTSVNPVPDRLVNLRDLGAGGPLPVAGMLLRSDAPMSSDLRPELGTWPPRTVIDLRGEAERREVHPLAGEATVVDLPLLGGGRSRREPRRWPDRLAEMYLGLLTAPSSDRLVEAIAVIAEAEPPVLVHCTAGKDRTGVTVAVALRLVGIESEEIVADYLLTDAAMPQVLARMSATVRERTEGTSLATPPPHIAATLREAMVELIEALDAFDGGAVGWYLSRGGSEATLTQLRRRLLGAPTAH</sequence>
<dbReference type="Pfam" id="PF13350">
    <property type="entry name" value="Y_phosphatase3"/>
    <property type="match status" value="1"/>
</dbReference>
<dbReference type="InterPro" id="IPR026893">
    <property type="entry name" value="Tyr/Ser_Pase_IphP-type"/>
</dbReference>
<dbReference type="Gene3D" id="3.90.190.10">
    <property type="entry name" value="Protein tyrosine phosphatase superfamily"/>
    <property type="match status" value="1"/>
</dbReference>
<name>A0ABP5D198_9ACTN</name>
<dbReference type="PROSITE" id="PS50056">
    <property type="entry name" value="TYR_PHOSPHATASE_2"/>
    <property type="match status" value="1"/>
</dbReference>
<evidence type="ECO:0000313" key="5">
    <source>
        <dbReference type="Proteomes" id="UP001500571"/>
    </source>
</evidence>
<proteinExistence type="inferred from homology"/>
<evidence type="ECO:0000259" key="3">
    <source>
        <dbReference type="PROSITE" id="PS50056"/>
    </source>
</evidence>
<dbReference type="PANTHER" id="PTHR31126:SF1">
    <property type="entry name" value="TYROSINE SPECIFIC PROTEIN PHOSPHATASES DOMAIN-CONTAINING PROTEIN"/>
    <property type="match status" value="1"/>
</dbReference>
<comment type="similarity">
    <text evidence="1">Belongs to the protein-tyrosine phosphatase family.</text>
</comment>
<gene>
    <name evidence="4" type="ORF">GCM10009798_34540</name>
</gene>
<dbReference type="PANTHER" id="PTHR31126">
    <property type="entry name" value="TYROSINE-PROTEIN PHOSPHATASE"/>
    <property type="match status" value="1"/>
</dbReference>
<feature type="domain" description="Tyrosine specific protein phosphatases" evidence="3">
    <location>
        <begin position="109"/>
        <end position="155"/>
    </location>
</feature>
<dbReference type="PROSITE" id="PS50055">
    <property type="entry name" value="TYR_PHOSPHATASE_PTP"/>
    <property type="match status" value="1"/>
</dbReference>
<dbReference type="Proteomes" id="UP001500571">
    <property type="component" value="Unassembled WGS sequence"/>
</dbReference>
<evidence type="ECO:0000259" key="2">
    <source>
        <dbReference type="PROSITE" id="PS50055"/>
    </source>
</evidence>
<evidence type="ECO:0000256" key="1">
    <source>
        <dbReference type="ARBA" id="ARBA00009580"/>
    </source>
</evidence>
<evidence type="ECO:0000313" key="4">
    <source>
        <dbReference type="EMBL" id="GAA1970860.1"/>
    </source>
</evidence>